<dbReference type="Proteomes" id="UP000005667">
    <property type="component" value="Chromosome"/>
</dbReference>
<protein>
    <submittedName>
        <fullName evidence="1">Uncharacterized protein</fullName>
    </submittedName>
</protein>
<dbReference type="HOGENOM" id="CLU_2566492_0_0_5"/>
<reference evidence="2" key="1">
    <citation type="journal article" date="2011" name="PLoS Genet.">
        <title>Azospirillum genomes reveal transition of bacteria from aquatic to terrestrial environments.</title>
        <authorList>
            <person name="Wisniewski-Dye F."/>
            <person name="Borziak K."/>
            <person name="Khalsa-Moyers G."/>
            <person name="Alexandre G."/>
            <person name="Sukharnikov L.O."/>
            <person name="Wuichet K."/>
            <person name="Hurst G.B."/>
            <person name="McDonald W.H."/>
            <person name="Robertson J.S."/>
            <person name="Barbe V."/>
            <person name="Calteau A."/>
            <person name="Rouy Z."/>
            <person name="Mangenot S."/>
            <person name="Prigent-Combaret C."/>
            <person name="Normand P."/>
            <person name="Boyer M."/>
            <person name="Siguier P."/>
            <person name="Dessaux Y."/>
            <person name="Elmerich C."/>
            <person name="Condemine G."/>
            <person name="Krishnen G."/>
            <person name="Kennedy I."/>
            <person name="Paterson A.H."/>
            <person name="Gonzalez V."/>
            <person name="Mavingui P."/>
            <person name="Zhulin I.B."/>
        </authorList>
    </citation>
    <scope>NUCLEOTIDE SEQUENCE [LARGE SCALE GENOMIC DNA]</scope>
    <source>
        <strain evidence="2">4B</strain>
    </source>
</reference>
<dbReference type="AlphaFoldDB" id="G7Z619"/>
<sequence>MGPSHKWQAPMSCGCRMSASRRQHGHVTLDLTETAITGAEPFGITMAAIKEYVRMSAPPPANGCGTHAAAFRGCVHFQQIC</sequence>
<evidence type="ECO:0000313" key="1">
    <source>
        <dbReference type="EMBL" id="CBS87900.1"/>
    </source>
</evidence>
<evidence type="ECO:0000313" key="2">
    <source>
        <dbReference type="Proteomes" id="UP000005667"/>
    </source>
</evidence>
<accession>G7Z619</accession>
<keyword evidence="2" id="KW-1185">Reference proteome</keyword>
<dbReference type="KEGG" id="ali:AZOLI_2713"/>
<organism evidence="1 2">
    <name type="scientific">Azospirillum lipoferum (strain 4B)</name>
    <dbReference type="NCBI Taxonomy" id="862719"/>
    <lineage>
        <taxon>Bacteria</taxon>
        <taxon>Pseudomonadati</taxon>
        <taxon>Pseudomonadota</taxon>
        <taxon>Alphaproteobacteria</taxon>
        <taxon>Rhodospirillales</taxon>
        <taxon>Azospirillaceae</taxon>
        <taxon>Azospirillum</taxon>
    </lineage>
</organism>
<gene>
    <name evidence="1" type="ordered locus">AZOLI_2713</name>
</gene>
<proteinExistence type="predicted"/>
<name>G7Z619_AZOL4</name>
<dbReference type="STRING" id="862719.AZOLI_2713"/>
<dbReference type="EMBL" id="FQ311868">
    <property type="protein sequence ID" value="CBS87900.1"/>
    <property type="molecule type" value="Genomic_DNA"/>
</dbReference>